<dbReference type="PANTHER" id="PTHR34822">
    <property type="entry name" value="GRPB DOMAIN PROTEIN (AFU_ORTHOLOGUE AFUA_1G01530)"/>
    <property type="match status" value="1"/>
</dbReference>
<dbReference type="eggNOG" id="COG2320">
    <property type="taxonomic scope" value="Bacteria"/>
</dbReference>
<dbReference type="EMBL" id="AVBF01000036">
    <property type="protein sequence ID" value="KGP72161.1"/>
    <property type="molecule type" value="Genomic_DNA"/>
</dbReference>
<dbReference type="RefSeq" id="WP_036820724.1">
    <property type="nucleotide sequence ID" value="NZ_AVBF01000036.1"/>
</dbReference>
<dbReference type="Proteomes" id="UP000030147">
    <property type="component" value="Unassembled WGS sequence"/>
</dbReference>
<dbReference type="STRING" id="1385514.N782_13620"/>
<protein>
    <recommendedName>
        <fullName evidence="3">Glutamate-rich protein GrpB</fullName>
    </recommendedName>
</protein>
<dbReference type="InterPro" id="IPR007344">
    <property type="entry name" value="GrpB/CoaE"/>
</dbReference>
<proteinExistence type="predicted"/>
<dbReference type="OrthoDB" id="9799092at2"/>
<dbReference type="PANTHER" id="PTHR34822:SF1">
    <property type="entry name" value="GRPB FAMILY PROTEIN"/>
    <property type="match status" value="1"/>
</dbReference>
<sequence>MRKVEVVPYKPEWEKEYIKEKNLLAPIFSTLHSRIHHIGSTSVPGLAAKPIIDILIEVFDINEVDQLSYGMAVLGYEAKGEHGIPKRRFFLKNEDGRRTHHIHVFERDTENVIRHLSFRNYLVAHPEKAQEYMELKQRLAEANPEDIDAYMDGKHNWIQEHERIAVEWAKREL</sequence>
<name>A0A0A2TDH9_9BACI</name>
<organism evidence="1 2">
    <name type="scientific">Pontibacillus yanchengensis Y32</name>
    <dbReference type="NCBI Taxonomy" id="1385514"/>
    <lineage>
        <taxon>Bacteria</taxon>
        <taxon>Bacillati</taxon>
        <taxon>Bacillota</taxon>
        <taxon>Bacilli</taxon>
        <taxon>Bacillales</taxon>
        <taxon>Bacillaceae</taxon>
        <taxon>Pontibacillus</taxon>
    </lineage>
</organism>
<evidence type="ECO:0000313" key="1">
    <source>
        <dbReference type="EMBL" id="KGP72161.1"/>
    </source>
</evidence>
<dbReference type="Pfam" id="PF04229">
    <property type="entry name" value="GrpB"/>
    <property type="match status" value="1"/>
</dbReference>
<gene>
    <name evidence="1" type="ORF">N782_13620</name>
</gene>
<dbReference type="Gene3D" id="3.30.460.10">
    <property type="entry name" value="Beta Polymerase, domain 2"/>
    <property type="match status" value="1"/>
</dbReference>
<keyword evidence="2" id="KW-1185">Reference proteome</keyword>
<reference evidence="1 2" key="1">
    <citation type="journal article" date="2015" name="Stand. Genomic Sci.">
        <title>High quality draft genome sequence of the moderately halophilic bacterium Pontibacillus yanchengensis Y32(T) and comparison among Pontibacillus genomes.</title>
        <authorList>
            <person name="Huang J."/>
            <person name="Qiao Z.X."/>
            <person name="Tang J.W."/>
            <person name="Wang G."/>
        </authorList>
    </citation>
    <scope>NUCLEOTIDE SEQUENCE [LARGE SCALE GENOMIC DNA]</scope>
    <source>
        <strain evidence="1 2">Y32</strain>
    </source>
</reference>
<dbReference type="AlphaFoldDB" id="A0A0A2TDH9"/>
<dbReference type="SUPFAM" id="SSF81301">
    <property type="entry name" value="Nucleotidyltransferase"/>
    <property type="match status" value="1"/>
</dbReference>
<evidence type="ECO:0008006" key="3">
    <source>
        <dbReference type="Google" id="ProtNLM"/>
    </source>
</evidence>
<comment type="caution">
    <text evidence="1">The sequence shown here is derived from an EMBL/GenBank/DDBJ whole genome shotgun (WGS) entry which is preliminary data.</text>
</comment>
<accession>A0A0A2TDH9</accession>
<evidence type="ECO:0000313" key="2">
    <source>
        <dbReference type="Proteomes" id="UP000030147"/>
    </source>
</evidence>
<dbReference type="InterPro" id="IPR043519">
    <property type="entry name" value="NT_sf"/>
</dbReference>